<dbReference type="InterPro" id="IPR045677">
    <property type="entry name" value="DUF6197"/>
</dbReference>
<dbReference type="RefSeq" id="WP_184112370.1">
    <property type="nucleotide sequence ID" value="NZ_JACHNY010000002.1"/>
</dbReference>
<gene>
    <name evidence="1" type="ORF">GGQ96_001067</name>
</gene>
<accession>A0A7W7AJ16</accession>
<proteinExistence type="predicted"/>
<name>A0A7W7AJ16_9SPHN</name>
<dbReference type="Proteomes" id="UP000574769">
    <property type="component" value="Unassembled WGS sequence"/>
</dbReference>
<evidence type="ECO:0000313" key="1">
    <source>
        <dbReference type="EMBL" id="MBB4616947.1"/>
    </source>
</evidence>
<dbReference type="EMBL" id="JACHNY010000002">
    <property type="protein sequence ID" value="MBB4616947.1"/>
    <property type="molecule type" value="Genomic_DNA"/>
</dbReference>
<keyword evidence="2" id="KW-1185">Reference proteome</keyword>
<evidence type="ECO:0000313" key="2">
    <source>
        <dbReference type="Proteomes" id="UP000574769"/>
    </source>
</evidence>
<comment type="caution">
    <text evidence="1">The sequence shown here is derived from an EMBL/GenBank/DDBJ whole genome shotgun (WGS) entry which is preliminary data.</text>
</comment>
<sequence length="117" mass="12259">MTAPQTVADVLDAAADILEAEGAWIGGPDIGEETLATTETGKEVSPTSSLARHFCLYGAIEAAAQGSRIEFDAHSALSGVIGTFRLAEWNHREGRTQSEVVAALRAAATYARQGEKA</sequence>
<protein>
    <submittedName>
        <fullName evidence="1">Uncharacterized protein</fullName>
    </submittedName>
</protein>
<reference evidence="1 2" key="1">
    <citation type="submission" date="2020-08" db="EMBL/GenBank/DDBJ databases">
        <title>Genomic Encyclopedia of Type Strains, Phase IV (KMG-IV): sequencing the most valuable type-strain genomes for metagenomic binning, comparative biology and taxonomic classification.</title>
        <authorList>
            <person name="Goeker M."/>
        </authorList>
    </citation>
    <scope>NUCLEOTIDE SEQUENCE [LARGE SCALE GENOMIC DNA]</scope>
    <source>
        <strain evidence="1 2">DSM 15867</strain>
    </source>
</reference>
<dbReference type="AlphaFoldDB" id="A0A7W7AJ16"/>
<dbReference type="Pfam" id="PF19698">
    <property type="entry name" value="DUF6197"/>
    <property type="match status" value="1"/>
</dbReference>
<organism evidence="1 2">
    <name type="scientific">Sphingomonas abaci</name>
    <dbReference type="NCBI Taxonomy" id="237611"/>
    <lineage>
        <taxon>Bacteria</taxon>
        <taxon>Pseudomonadati</taxon>
        <taxon>Pseudomonadota</taxon>
        <taxon>Alphaproteobacteria</taxon>
        <taxon>Sphingomonadales</taxon>
        <taxon>Sphingomonadaceae</taxon>
        <taxon>Sphingomonas</taxon>
    </lineage>
</organism>